<dbReference type="GeneID" id="68868796"/>
<dbReference type="AlphaFoldDB" id="A0A073J7T5"/>
<dbReference type="PANTHER" id="PTHR30565">
    <property type="entry name" value="PROTEIN YCIF"/>
    <property type="match status" value="1"/>
</dbReference>
<dbReference type="Proteomes" id="UP000027746">
    <property type="component" value="Unassembled WGS sequence"/>
</dbReference>
<name>A0A073J7T5_9RHOB</name>
<dbReference type="InterPro" id="IPR009078">
    <property type="entry name" value="Ferritin-like_SF"/>
</dbReference>
<dbReference type="Pfam" id="PF05974">
    <property type="entry name" value="DUF892"/>
    <property type="match status" value="1"/>
</dbReference>
<evidence type="ECO:0000313" key="2">
    <source>
        <dbReference type="Proteomes" id="UP000027746"/>
    </source>
</evidence>
<gene>
    <name evidence="1" type="ORF">SUH3_12880</name>
</gene>
<dbReference type="InterPro" id="IPR012347">
    <property type="entry name" value="Ferritin-like"/>
</dbReference>
<proteinExistence type="predicted"/>
<dbReference type="OrthoDB" id="9795056at2"/>
<dbReference type="InterPro" id="IPR047114">
    <property type="entry name" value="YciF"/>
</dbReference>
<dbReference type="SUPFAM" id="SSF47240">
    <property type="entry name" value="Ferritin-like"/>
    <property type="match status" value="1"/>
</dbReference>
<dbReference type="EMBL" id="JAMD01000027">
    <property type="protein sequence ID" value="KEJ93782.1"/>
    <property type="molecule type" value="Genomic_DNA"/>
</dbReference>
<evidence type="ECO:0000313" key="1">
    <source>
        <dbReference type="EMBL" id="KEJ93782.1"/>
    </source>
</evidence>
<protein>
    <submittedName>
        <fullName evidence="1">Uncharacterized protein</fullName>
    </submittedName>
</protein>
<organism evidence="1 2">
    <name type="scientific">Pseudosulfitobacter pseudonitzschiae</name>
    <dbReference type="NCBI Taxonomy" id="1402135"/>
    <lineage>
        <taxon>Bacteria</taxon>
        <taxon>Pseudomonadati</taxon>
        <taxon>Pseudomonadota</taxon>
        <taxon>Alphaproteobacteria</taxon>
        <taxon>Rhodobacterales</taxon>
        <taxon>Roseobacteraceae</taxon>
        <taxon>Pseudosulfitobacter</taxon>
    </lineage>
</organism>
<dbReference type="RefSeq" id="WP_037931575.1">
    <property type="nucleotide sequence ID" value="NZ_CP054599.1"/>
</dbReference>
<accession>A0A073J7T5</accession>
<keyword evidence="2" id="KW-1185">Reference proteome</keyword>
<dbReference type="Gene3D" id="1.20.1260.10">
    <property type="match status" value="1"/>
</dbReference>
<reference evidence="1 2" key="1">
    <citation type="submission" date="2014-01" db="EMBL/GenBank/DDBJ databases">
        <title>Sulfitobacter sp. H3 (MCCC 1A00686) Genome Sequencing.</title>
        <authorList>
            <person name="Lai Q."/>
            <person name="Hong Z."/>
        </authorList>
    </citation>
    <scope>NUCLEOTIDE SEQUENCE [LARGE SCALE GENOMIC DNA]</scope>
    <source>
        <strain evidence="1 2">H3</strain>
    </source>
</reference>
<comment type="caution">
    <text evidence="1">The sequence shown here is derived from an EMBL/GenBank/DDBJ whole genome shotgun (WGS) entry which is preliminary data.</text>
</comment>
<sequence length="164" mass="17550">MTINNLKDVYFDQLQDLHSACSQSMEATAELGRAAKNEELSKALIAGVNGISEGLDVLKTICATHDLDPKGEHCKGMEGLVTEARAHGIKADISDDDARDAVIITQYQRMVHYALAGYGSVVAFANRLGLDDDAAKLQKLLDETYDGDRHMTAIATGGVNKAAA</sequence>
<dbReference type="PANTHER" id="PTHR30565:SF9">
    <property type="entry name" value="PROTEIN YCIF"/>
    <property type="match status" value="1"/>
</dbReference>
<dbReference type="InterPro" id="IPR010287">
    <property type="entry name" value="DUF892_YciF-like"/>
</dbReference>